<dbReference type="STRING" id="479434.Sthe_0129"/>
<dbReference type="InterPro" id="IPR013976">
    <property type="entry name" value="HDOD"/>
</dbReference>
<dbReference type="OrthoDB" id="9804751at2"/>
<dbReference type="InParanoid" id="D1C630"/>
<keyword evidence="4" id="KW-1185">Reference proteome</keyword>
<dbReference type="InterPro" id="IPR035919">
    <property type="entry name" value="EAL_sf"/>
</dbReference>
<dbReference type="InterPro" id="IPR014408">
    <property type="entry name" value="dGMP_Pdiesterase_EAL/HD-GYP"/>
</dbReference>
<dbReference type="PROSITE" id="PS50883">
    <property type="entry name" value="EAL"/>
    <property type="match status" value="1"/>
</dbReference>
<dbReference type="EMBL" id="CP001823">
    <property type="protein sequence ID" value="ACZ37568.1"/>
    <property type="molecule type" value="Genomic_DNA"/>
</dbReference>
<protein>
    <submittedName>
        <fullName evidence="3">Diguanylate phosphodiesterase</fullName>
    </submittedName>
</protein>
<dbReference type="SUPFAM" id="SSF141868">
    <property type="entry name" value="EAL domain-like"/>
    <property type="match status" value="1"/>
</dbReference>
<dbReference type="InterPro" id="IPR052340">
    <property type="entry name" value="RNase_Y/CdgJ"/>
</dbReference>
<name>D1C630_SPHTD</name>
<proteinExistence type="predicted"/>
<dbReference type="PROSITE" id="PS51833">
    <property type="entry name" value="HDOD"/>
    <property type="match status" value="1"/>
</dbReference>
<reference evidence="4" key="1">
    <citation type="submission" date="2009-11" db="EMBL/GenBank/DDBJ databases">
        <title>The complete chromosome 1 of Sphaerobacter thermophilus DSM 20745.</title>
        <authorList>
            <person name="Lucas S."/>
            <person name="Copeland A."/>
            <person name="Lapidus A."/>
            <person name="Glavina del Rio T."/>
            <person name="Dalin E."/>
            <person name="Tice H."/>
            <person name="Bruce D."/>
            <person name="Goodwin L."/>
            <person name="Pitluck S."/>
            <person name="Kyrpides N."/>
            <person name="Mavromatis K."/>
            <person name="Ivanova N."/>
            <person name="Mikhailova N."/>
            <person name="LaButti K.M."/>
            <person name="Clum A."/>
            <person name="Sun H.I."/>
            <person name="Brettin T."/>
            <person name="Detter J.C."/>
            <person name="Han C."/>
            <person name="Larimer F."/>
            <person name="Land M."/>
            <person name="Hauser L."/>
            <person name="Markowitz V."/>
            <person name="Cheng J.F."/>
            <person name="Hugenholtz P."/>
            <person name="Woyke T."/>
            <person name="Wu D."/>
            <person name="Steenblock K."/>
            <person name="Schneider S."/>
            <person name="Pukall R."/>
            <person name="Goeker M."/>
            <person name="Klenk H.P."/>
            <person name="Eisen J.A."/>
        </authorList>
    </citation>
    <scope>NUCLEOTIDE SEQUENCE [LARGE SCALE GENOMIC DNA]</scope>
    <source>
        <strain evidence="4">ATCC 49802 / DSM 20745 / S 6022</strain>
    </source>
</reference>
<dbReference type="KEGG" id="sti:Sthe_0129"/>
<dbReference type="SMART" id="SM00052">
    <property type="entry name" value="EAL"/>
    <property type="match status" value="1"/>
</dbReference>
<dbReference type="eggNOG" id="COG3434">
    <property type="taxonomic scope" value="Bacteria"/>
</dbReference>
<dbReference type="Gene3D" id="1.10.3210.10">
    <property type="entry name" value="Hypothetical protein af1432"/>
    <property type="match status" value="1"/>
</dbReference>
<dbReference type="SUPFAM" id="SSF109604">
    <property type="entry name" value="HD-domain/PDEase-like"/>
    <property type="match status" value="1"/>
</dbReference>
<gene>
    <name evidence="3" type="ordered locus">Sthe_0129</name>
</gene>
<organism evidence="3 4">
    <name type="scientific">Sphaerobacter thermophilus (strain ATCC 49802 / DSM 20745 / KCCM 41009 / NCIMB 13125 / S 6022)</name>
    <dbReference type="NCBI Taxonomy" id="479434"/>
    <lineage>
        <taxon>Bacteria</taxon>
        <taxon>Pseudomonadati</taxon>
        <taxon>Thermomicrobiota</taxon>
        <taxon>Thermomicrobia</taxon>
        <taxon>Sphaerobacterales</taxon>
        <taxon>Sphaerobacterineae</taxon>
        <taxon>Sphaerobacteraceae</taxon>
        <taxon>Sphaerobacter</taxon>
    </lineage>
</organism>
<dbReference type="RefSeq" id="WP_012870616.1">
    <property type="nucleotide sequence ID" value="NC_013523.1"/>
</dbReference>
<feature type="domain" description="EAL" evidence="1">
    <location>
        <begin position="1"/>
        <end position="205"/>
    </location>
</feature>
<dbReference type="AlphaFoldDB" id="D1C630"/>
<dbReference type="HOGENOM" id="CLU_044951_2_0_0"/>
<reference evidence="3 4" key="2">
    <citation type="journal article" date="2010" name="Stand. Genomic Sci.">
        <title>Complete genome sequence of Desulfohalobium retbaense type strain (HR(100)).</title>
        <authorList>
            <person name="Spring S."/>
            <person name="Nolan M."/>
            <person name="Lapidus A."/>
            <person name="Glavina Del Rio T."/>
            <person name="Copeland A."/>
            <person name="Tice H."/>
            <person name="Cheng J.F."/>
            <person name="Lucas S."/>
            <person name="Land M."/>
            <person name="Chen F."/>
            <person name="Bruce D."/>
            <person name="Goodwin L."/>
            <person name="Pitluck S."/>
            <person name="Ivanova N."/>
            <person name="Mavromatis K."/>
            <person name="Mikhailova N."/>
            <person name="Pati A."/>
            <person name="Chen A."/>
            <person name="Palaniappan K."/>
            <person name="Hauser L."/>
            <person name="Chang Y.J."/>
            <person name="Jeffries C.D."/>
            <person name="Munk C."/>
            <person name="Kiss H."/>
            <person name="Chain P."/>
            <person name="Han C."/>
            <person name="Brettin T."/>
            <person name="Detter J.C."/>
            <person name="Schuler E."/>
            <person name="Goker M."/>
            <person name="Rohde M."/>
            <person name="Bristow J."/>
            <person name="Eisen J.A."/>
            <person name="Markowitz V."/>
            <person name="Hugenholtz P."/>
            <person name="Kyrpides N.C."/>
            <person name="Klenk H.P."/>
        </authorList>
    </citation>
    <scope>NUCLEOTIDE SEQUENCE [LARGE SCALE GENOMIC DNA]</scope>
    <source>
        <strain evidence="4">ATCC 49802 / DSM 20745 / S 6022</strain>
    </source>
</reference>
<dbReference type="Gene3D" id="3.20.20.450">
    <property type="entry name" value="EAL domain"/>
    <property type="match status" value="1"/>
</dbReference>
<dbReference type="PANTHER" id="PTHR33525">
    <property type="match status" value="1"/>
</dbReference>
<dbReference type="Pfam" id="PF00563">
    <property type="entry name" value="EAL"/>
    <property type="match status" value="1"/>
</dbReference>
<evidence type="ECO:0000259" key="2">
    <source>
        <dbReference type="PROSITE" id="PS51833"/>
    </source>
</evidence>
<dbReference type="PIRSF" id="PIRSF003180">
    <property type="entry name" value="DiGMPpdiest_YuxH"/>
    <property type="match status" value="1"/>
</dbReference>
<accession>D1C630</accession>
<evidence type="ECO:0000313" key="3">
    <source>
        <dbReference type="EMBL" id="ACZ37568.1"/>
    </source>
</evidence>
<dbReference type="InterPro" id="IPR001633">
    <property type="entry name" value="EAL_dom"/>
</dbReference>
<dbReference type="FunCoup" id="D1C630">
    <property type="interactions" value="5"/>
</dbReference>
<sequence length="401" mass="44429">MTEVLIGRQPIYDRDLRVFGYELLFRSAEPGQATIVDGERATSDVVLNALVEIGLDRLVGDAHAFINLTHNFVLGGYPTALPPDRVVLEILESAPADDDLVGAVRGLREAGYTVALDDFDFRDSLRPLVETATIVKLDLQALGRPGVEANVRRLRGYNVRLLAEKVETHDDLAFCRELGFDYYQGYFFCKPDLVRERRIPGNRLAVLLLLAKLQDPETDFSELEALIAQDVSLSYKVLRLINSAFYARPTKVESIRQALILLGTRLVATWVTLIAMASVEDKPTELMTTAMVRGRMCEMLARAQRVPNKDMYFTAGLFSVLDALLDAPMAEVLERLPLSDELEQALLEGTGPLGATLQAVLAYERAEWDAIDLPGVEPHVLAAAYLDAIAWAHDMRAALTS</sequence>
<evidence type="ECO:0000259" key="1">
    <source>
        <dbReference type="PROSITE" id="PS50883"/>
    </source>
</evidence>
<evidence type="ECO:0000313" key="4">
    <source>
        <dbReference type="Proteomes" id="UP000002027"/>
    </source>
</evidence>
<dbReference type="Pfam" id="PF08668">
    <property type="entry name" value="HDOD"/>
    <property type="match status" value="1"/>
</dbReference>
<dbReference type="PANTHER" id="PTHR33525:SF4">
    <property type="entry name" value="CYCLIC DI-GMP PHOSPHODIESTERASE CDGJ"/>
    <property type="match status" value="1"/>
</dbReference>
<dbReference type="Proteomes" id="UP000002027">
    <property type="component" value="Chromosome 1"/>
</dbReference>
<feature type="domain" description="HDOD" evidence="2">
    <location>
        <begin position="199"/>
        <end position="384"/>
    </location>
</feature>